<keyword evidence="5" id="KW-1185">Reference proteome</keyword>
<dbReference type="PANTHER" id="PTHR44591">
    <property type="entry name" value="STRESS RESPONSE REGULATOR PROTEIN 1"/>
    <property type="match status" value="1"/>
</dbReference>
<feature type="modified residue" description="4-aspartylphosphate" evidence="2">
    <location>
        <position position="61"/>
    </location>
</feature>
<dbReference type="SMART" id="SM00448">
    <property type="entry name" value="REC"/>
    <property type="match status" value="1"/>
</dbReference>
<name>A0A2T1DL54_9CYAN</name>
<evidence type="ECO:0000313" key="4">
    <source>
        <dbReference type="EMBL" id="PSB21185.1"/>
    </source>
</evidence>
<organism evidence="4 5">
    <name type="scientific">Phormidesmis priestleyi ULC007</name>
    <dbReference type="NCBI Taxonomy" id="1920490"/>
    <lineage>
        <taxon>Bacteria</taxon>
        <taxon>Bacillati</taxon>
        <taxon>Cyanobacteriota</taxon>
        <taxon>Cyanophyceae</taxon>
        <taxon>Leptolyngbyales</taxon>
        <taxon>Leptolyngbyaceae</taxon>
        <taxon>Phormidesmis</taxon>
    </lineage>
</organism>
<dbReference type="GO" id="GO:0000160">
    <property type="term" value="P:phosphorelay signal transduction system"/>
    <property type="evidence" value="ECO:0007669"/>
    <property type="project" value="InterPro"/>
</dbReference>
<dbReference type="Proteomes" id="UP000238634">
    <property type="component" value="Unassembled WGS sequence"/>
</dbReference>
<reference evidence="4 5" key="1">
    <citation type="submission" date="2018-02" db="EMBL/GenBank/DDBJ databases">
        <authorList>
            <person name="Cohen D.B."/>
            <person name="Kent A.D."/>
        </authorList>
    </citation>
    <scope>NUCLEOTIDE SEQUENCE [LARGE SCALE GENOMIC DNA]</scope>
    <source>
        <strain evidence="4 5">ULC007</strain>
    </source>
</reference>
<dbReference type="InterPro" id="IPR011006">
    <property type="entry name" value="CheY-like_superfamily"/>
</dbReference>
<dbReference type="OrthoDB" id="427175at2"/>
<dbReference type="PROSITE" id="PS50110">
    <property type="entry name" value="RESPONSE_REGULATORY"/>
    <property type="match status" value="1"/>
</dbReference>
<dbReference type="SUPFAM" id="SSF52172">
    <property type="entry name" value="CheY-like"/>
    <property type="match status" value="1"/>
</dbReference>
<accession>A0A2T1DL54</accession>
<evidence type="ECO:0000313" key="5">
    <source>
        <dbReference type="Proteomes" id="UP000238634"/>
    </source>
</evidence>
<protein>
    <submittedName>
        <fullName evidence="4">Response regulator</fullName>
    </submittedName>
</protein>
<dbReference type="STRING" id="1920490.GCA_001895925_02181"/>
<dbReference type="EMBL" id="PVWG01000003">
    <property type="protein sequence ID" value="PSB21185.1"/>
    <property type="molecule type" value="Genomic_DNA"/>
</dbReference>
<dbReference type="Gene3D" id="3.40.50.2300">
    <property type="match status" value="1"/>
</dbReference>
<comment type="caution">
    <text evidence="4">The sequence shown here is derived from an EMBL/GenBank/DDBJ whole genome shotgun (WGS) entry which is preliminary data.</text>
</comment>
<feature type="domain" description="Response regulatory" evidence="3">
    <location>
        <begin position="12"/>
        <end position="127"/>
    </location>
</feature>
<dbReference type="PANTHER" id="PTHR44591:SF3">
    <property type="entry name" value="RESPONSE REGULATORY DOMAIN-CONTAINING PROTEIN"/>
    <property type="match status" value="1"/>
</dbReference>
<reference evidence="4 5" key="2">
    <citation type="submission" date="2018-03" db="EMBL/GenBank/DDBJ databases">
        <title>The ancient ancestry and fast evolution of plastids.</title>
        <authorList>
            <person name="Moore K.R."/>
            <person name="Magnabosco C."/>
            <person name="Momper L."/>
            <person name="Gold D.A."/>
            <person name="Bosak T."/>
            <person name="Fournier G.P."/>
        </authorList>
    </citation>
    <scope>NUCLEOTIDE SEQUENCE [LARGE SCALE GENOMIC DNA]</scope>
    <source>
        <strain evidence="4 5">ULC007</strain>
    </source>
</reference>
<keyword evidence="1 2" id="KW-0597">Phosphoprotein</keyword>
<dbReference type="InterPro" id="IPR050595">
    <property type="entry name" value="Bact_response_regulator"/>
</dbReference>
<evidence type="ECO:0000256" key="2">
    <source>
        <dbReference type="PROSITE-ProRule" id="PRU00169"/>
    </source>
</evidence>
<dbReference type="InterPro" id="IPR001789">
    <property type="entry name" value="Sig_transdc_resp-reg_receiver"/>
</dbReference>
<evidence type="ECO:0000259" key="3">
    <source>
        <dbReference type="PROSITE" id="PS50110"/>
    </source>
</evidence>
<dbReference type="AlphaFoldDB" id="A0A2T1DL54"/>
<evidence type="ECO:0000256" key="1">
    <source>
        <dbReference type="ARBA" id="ARBA00022553"/>
    </source>
</evidence>
<dbReference type="Pfam" id="PF00072">
    <property type="entry name" value="Response_reg"/>
    <property type="match status" value="1"/>
</dbReference>
<gene>
    <name evidence="4" type="ORF">C7B65_04415</name>
</gene>
<proteinExistence type="predicted"/>
<dbReference type="RefSeq" id="WP_073069840.1">
    <property type="nucleotide sequence ID" value="NZ_MPPI01000004.1"/>
</dbReference>
<sequence length="131" mass="14509">MNYWSSQRRNPCVLVVDDVIDNSYLLQVLLEGEGYQVEIADSGRAAIAKISASPPDLVLLDVMMPEMNGFEVAQQIRQNQKLSSLPIVLVTGHDSLQPSALETVKVNGLIRKPIDFEEVLTKVESVLTTQK</sequence>